<name>A0A6J5LV61_9CAUD</name>
<sequence>MTDVTHQSTAEMAAFRKVHEDLRRCFDTWEQAEIPPNLALWAAVSLITDTLMAALQDQGAVAQFMLSAMKTAMNEETSNDH</sequence>
<organism evidence="1">
    <name type="scientific">uncultured Caudovirales phage</name>
    <dbReference type="NCBI Taxonomy" id="2100421"/>
    <lineage>
        <taxon>Viruses</taxon>
        <taxon>Duplodnaviria</taxon>
        <taxon>Heunggongvirae</taxon>
        <taxon>Uroviricota</taxon>
        <taxon>Caudoviricetes</taxon>
        <taxon>Peduoviridae</taxon>
        <taxon>Maltschvirus</taxon>
        <taxon>Maltschvirus maltsch</taxon>
    </lineage>
</organism>
<gene>
    <name evidence="1" type="ORF">UFOVP330_8</name>
</gene>
<accession>A0A6J5LV61</accession>
<protein>
    <submittedName>
        <fullName evidence="1">Uncharacterized protein</fullName>
    </submittedName>
</protein>
<evidence type="ECO:0000313" key="1">
    <source>
        <dbReference type="EMBL" id="CAB4138348.1"/>
    </source>
</evidence>
<reference evidence="1" key="1">
    <citation type="submission" date="2020-04" db="EMBL/GenBank/DDBJ databases">
        <authorList>
            <person name="Chiriac C."/>
            <person name="Salcher M."/>
            <person name="Ghai R."/>
            <person name="Kavagutti S V."/>
        </authorList>
    </citation>
    <scope>NUCLEOTIDE SEQUENCE</scope>
</reference>
<dbReference type="EMBL" id="LR796344">
    <property type="protein sequence ID" value="CAB4138348.1"/>
    <property type="molecule type" value="Genomic_DNA"/>
</dbReference>
<proteinExistence type="predicted"/>